<dbReference type="Proteomes" id="UP000028703">
    <property type="component" value="Unassembled WGS sequence"/>
</dbReference>
<organism evidence="2 3">
    <name type="scientific">Chryseobacterium luteum</name>
    <dbReference type="NCBI Taxonomy" id="421531"/>
    <lineage>
        <taxon>Bacteria</taxon>
        <taxon>Pseudomonadati</taxon>
        <taxon>Bacteroidota</taxon>
        <taxon>Flavobacteriia</taxon>
        <taxon>Flavobacteriales</taxon>
        <taxon>Weeksellaceae</taxon>
        <taxon>Chryseobacterium group</taxon>
        <taxon>Chryseobacterium</taxon>
    </lineage>
</organism>
<proteinExistence type="predicted"/>
<dbReference type="AlphaFoldDB" id="A0A085ZWK2"/>
<dbReference type="OrthoDB" id="1271033at2"/>
<dbReference type="PROSITE" id="PS51257">
    <property type="entry name" value="PROKAR_LIPOPROTEIN"/>
    <property type="match status" value="1"/>
</dbReference>
<feature type="signal peptide" evidence="1">
    <location>
        <begin position="1"/>
        <end position="25"/>
    </location>
</feature>
<reference evidence="2 3" key="1">
    <citation type="submission" date="2014-07" db="EMBL/GenBank/DDBJ databases">
        <title>Genome of Chryseobacterium luteum DSM 18605.</title>
        <authorList>
            <person name="Stropko S.J."/>
            <person name="Pipes S.E."/>
            <person name="Newman J.D."/>
        </authorList>
    </citation>
    <scope>NUCLEOTIDE SEQUENCE [LARGE SCALE GENOMIC DNA]</scope>
    <source>
        <strain evidence="2 3">DSM 18605</strain>
    </source>
</reference>
<evidence type="ECO:0000313" key="2">
    <source>
        <dbReference type="EMBL" id="KFF08816.1"/>
    </source>
</evidence>
<dbReference type="RefSeq" id="WP_034702342.1">
    <property type="nucleotide sequence ID" value="NZ_JPRO01000002.1"/>
</dbReference>
<name>A0A085ZWK2_9FLAO</name>
<evidence type="ECO:0000313" key="3">
    <source>
        <dbReference type="Proteomes" id="UP000028703"/>
    </source>
</evidence>
<accession>A0A085ZWK2</accession>
<keyword evidence="1" id="KW-0732">Signal</keyword>
<gene>
    <name evidence="2" type="ORF">IX38_05140</name>
</gene>
<evidence type="ECO:0000256" key="1">
    <source>
        <dbReference type="SAM" id="SignalP"/>
    </source>
</evidence>
<keyword evidence="3" id="KW-1185">Reference proteome</keyword>
<protein>
    <recommendedName>
        <fullName evidence="4">Lipoprotein</fullName>
    </recommendedName>
</protein>
<sequence>MKISIFKTMAFVALSVAAVSCSSNDDITTDVQPQASTTASKEVSKTKTYKVRYGLISLEGTKTLSGNYDVGSFVAENTVTGEVYDTYYGGGFQALPGYYEGIPAGTYTFSAMQGQGGWTGYGSVTGTVSDAQVDADGYITVYIPVTWTE</sequence>
<evidence type="ECO:0008006" key="4">
    <source>
        <dbReference type="Google" id="ProtNLM"/>
    </source>
</evidence>
<dbReference type="eggNOG" id="ENOG50339HM">
    <property type="taxonomic scope" value="Bacteria"/>
</dbReference>
<dbReference type="EMBL" id="JPRO01000002">
    <property type="protein sequence ID" value="KFF08816.1"/>
    <property type="molecule type" value="Genomic_DNA"/>
</dbReference>
<feature type="chain" id="PRO_5001801894" description="Lipoprotein" evidence="1">
    <location>
        <begin position="26"/>
        <end position="149"/>
    </location>
</feature>
<comment type="caution">
    <text evidence="2">The sequence shown here is derived from an EMBL/GenBank/DDBJ whole genome shotgun (WGS) entry which is preliminary data.</text>
</comment>